<protein>
    <submittedName>
        <fullName evidence="2">Uncharacterized protein</fullName>
    </submittedName>
</protein>
<dbReference type="InterPro" id="IPR001106">
    <property type="entry name" value="Aromatic_Lyase"/>
</dbReference>
<organism evidence="2 3">
    <name type="scientific">Miscanthus lutarioriparius</name>
    <dbReference type="NCBI Taxonomy" id="422564"/>
    <lineage>
        <taxon>Eukaryota</taxon>
        <taxon>Viridiplantae</taxon>
        <taxon>Streptophyta</taxon>
        <taxon>Embryophyta</taxon>
        <taxon>Tracheophyta</taxon>
        <taxon>Spermatophyta</taxon>
        <taxon>Magnoliopsida</taxon>
        <taxon>Liliopsida</taxon>
        <taxon>Poales</taxon>
        <taxon>Poaceae</taxon>
        <taxon>PACMAD clade</taxon>
        <taxon>Panicoideae</taxon>
        <taxon>Andropogonodae</taxon>
        <taxon>Andropogoneae</taxon>
        <taxon>Saccharinae</taxon>
        <taxon>Miscanthus</taxon>
    </lineage>
</organism>
<dbReference type="PANTHER" id="PTHR10362">
    <property type="entry name" value="HISTIDINE AMMONIA-LYASE"/>
    <property type="match status" value="1"/>
</dbReference>
<accession>A0A811NRP7</accession>
<dbReference type="Gene3D" id="1.10.275.10">
    <property type="entry name" value="Fumarase/aspartase (N-terminal domain)"/>
    <property type="match status" value="1"/>
</dbReference>
<gene>
    <name evidence="2" type="ORF">NCGR_LOCUS17734</name>
</gene>
<dbReference type="OrthoDB" id="10051290at2759"/>
<evidence type="ECO:0000256" key="1">
    <source>
        <dbReference type="ARBA" id="ARBA00007238"/>
    </source>
</evidence>
<evidence type="ECO:0000313" key="2">
    <source>
        <dbReference type="EMBL" id="CAD6225770.1"/>
    </source>
</evidence>
<reference evidence="2" key="1">
    <citation type="submission" date="2020-10" db="EMBL/GenBank/DDBJ databases">
        <authorList>
            <person name="Han B."/>
            <person name="Lu T."/>
            <person name="Zhao Q."/>
            <person name="Huang X."/>
            <person name="Zhao Y."/>
        </authorList>
    </citation>
    <scope>NUCLEOTIDE SEQUENCE</scope>
</reference>
<keyword evidence="3" id="KW-1185">Reference proteome</keyword>
<dbReference type="InterPro" id="IPR024083">
    <property type="entry name" value="Fumarase/histidase_N"/>
</dbReference>
<dbReference type="AlphaFoldDB" id="A0A811NRP7"/>
<proteinExistence type="inferred from homology"/>
<dbReference type="EMBL" id="CAJGYO010000004">
    <property type="protein sequence ID" value="CAD6225770.1"/>
    <property type="molecule type" value="Genomic_DNA"/>
</dbReference>
<evidence type="ECO:0000313" key="3">
    <source>
        <dbReference type="Proteomes" id="UP000604825"/>
    </source>
</evidence>
<sequence length="60" mass="6408">MVDAAEAFKIASIEHDCFELQTKEGLTMVNGTVVGSGLASTVLFEANVLTIMAEVIFVVF</sequence>
<name>A0A811NRP7_9POAL</name>
<dbReference type="Proteomes" id="UP000604825">
    <property type="component" value="Unassembled WGS sequence"/>
</dbReference>
<comment type="similarity">
    <text evidence="1">Belongs to the PAL/histidase family.</text>
</comment>
<dbReference type="GO" id="GO:0003824">
    <property type="term" value="F:catalytic activity"/>
    <property type="evidence" value="ECO:0007669"/>
    <property type="project" value="InterPro"/>
</dbReference>
<dbReference type="SUPFAM" id="SSF48557">
    <property type="entry name" value="L-aspartase-like"/>
    <property type="match status" value="1"/>
</dbReference>
<dbReference type="InterPro" id="IPR008948">
    <property type="entry name" value="L-Aspartase-like"/>
</dbReference>
<dbReference type="Pfam" id="PF00221">
    <property type="entry name" value="Lyase_aromatic"/>
    <property type="match status" value="1"/>
</dbReference>
<comment type="caution">
    <text evidence="2">The sequence shown here is derived from an EMBL/GenBank/DDBJ whole genome shotgun (WGS) entry which is preliminary data.</text>
</comment>